<comment type="similarity">
    <text evidence="2">Belongs to the universal ribosomal protein uL18 family.</text>
</comment>
<evidence type="ECO:0000256" key="5">
    <source>
        <dbReference type="ARBA" id="ARBA00023274"/>
    </source>
</evidence>
<keyword evidence="5" id="KW-0687">Ribonucleoprotein</keyword>
<dbReference type="InterPro" id="IPR057268">
    <property type="entry name" value="Ribosomal_L18"/>
</dbReference>
<dbReference type="Proteomes" id="UP000695022">
    <property type="component" value="Unplaced"/>
</dbReference>
<comment type="subcellular location">
    <subcellularLocation>
        <location evidence="1">Mitochondrion</location>
    </subcellularLocation>
</comment>
<reference evidence="7" key="1">
    <citation type="submission" date="2025-08" db="UniProtKB">
        <authorList>
            <consortium name="RefSeq"/>
        </authorList>
    </citation>
    <scope>IDENTIFICATION</scope>
</reference>
<name>A0ABM1F3L8_PRICU</name>
<dbReference type="CDD" id="cd00432">
    <property type="entry name" value="Ribosomal_L18_L5e"/>
    <property type="match status" value="1"/>
</dbReference>
<keyword evidence="3" id="KW-0689">Ribosomal protein</keyword>
<protein>
    <submittedName>
        <fullName evidence="7">39S ribosomal protein L18, mitochondrial-like</fullName>
    </submittedName>
</protein>
<dbReference type="PANTHER" id="PTHR12899">
    <property type="entry name" value="39S RIBOSOMAL PROTEIN L18, MITOCHONDRIAL"/>
    <property type="match status" value="1"/>
</dbReference>
<evidence type="ECO:0000256" key="4">
    <source>
        <dbReference type="ARBA" id="ARBA00023128"/>
    </source>
</evidence>
<evidence type="ECO:0000256" key="2">
    <source>
        <dbReference type="ARBA" id="ARBA00007116"/>
    </source>
</evidence>
<dbReference type="SUPFAM" id="SSF53137">
    <property type="entry name" value="Translational machinery components"/>
    <property type="match status" value="1"/>
</dbReference>
<evidence type="ECO:0000313" key="6">
    <source>
        <dbReference type="Proteomes" id="UP000695022"/>
    </source>
</evidence>
<organism evidence="6 7">
    <name type="scientific">Priapulus caudatus</name>
    <name type="common">Priapulid worm</name>
    <dbReference type="NCBI Taxonomy" id="37621"/>
    <lineage>
        <taxon>Eukaryota</taxon>
        <taxon>Metazoa</taxon>
        <taxon>Ecdysozoa</taxon>
        <taxon>Scalidophora</taxon>
        <taxon>Priapulida</taxon>
        <taxon>Priapulimorpha</taxon>
        <taxon>Priapulimorphida</taxon>
        <taxon>Priapulidae</taxon>
        <taxon>Priapulus</taxon>
    </lineage>
</organism>
<dbReference type="InterPro" id="IPR036967">
    <property type="entry name" value="Ribosomal_uS11_sf"/>
</dbReference>
<evidence type="ECO:0000256" key="1">
    <source>
        <dbReference type="ARBA" id="ARBA00004173"/>
    </source>
</evidence>
<evidence type="ECO:0000313" key="7">
    <source>
        <dbReference type="RefSeq" id="XP_014679039.1"/>
    </source>
</evidence>
<accession>A0ABM1F3L8</accession>
<dbReference type="Gene3D" id="3.30.420.80">
    <property type="entry name" value="Ribosomal protein S11"/>
    <property type="match status" value="1"/>
</dbReference>
<sequence>MFAKTRGMTAQTVTVQTTFCLRIACYSASVAAATGKEATTSRGADEESCVQQEVPSAEFINRNPRNLEQLGHAVRDKGWYMQWPRRNYYHRLRFKRNSHRTTAEVVHYGGRVVVTASTSEPAIMNQLYSGSDVAAAANIGSIIAQRCLQAGIVQLDFTVDADQFKTERVSMSAVHVCERSRLALF</sequence>
<proteinExistence type="inferred from homology"/>
<dbReference type="GeneID" id="106818883"/>
<keyword evidence="4" id="KW-0496">Mitochondrion</keyword>
<gene>
    <name evidence="7" type="primary">LOC106818883</name>
</gene>
<dbReference type="PANTHER" id="PTHR12899:SF3">
    <property type="entry name" value="LARGE RIBOSOMAL SUBUNIT PROTEIN UL18M"/>
    <property type="match status" value="1"/>
</dbReference>
<evidence type="ECO:0000256" key="3">
    <source>
        <dbReference type="ARBA" id="ARBA00022980"/>
    </source>
</evidence>
<keyword evidence="6" id="KW-1185">Reference proteome</keyword>
<dbReference type="InterPro" id="IPR005484">
    <property type="entry name" value="Ribosomal_uL18_bac/plant/anim"/>
</dbReference>
<dbReference type="RefSeq" id="XP_014679039.1">
    <property type="nucleotide sequence ID" value="XM_014823553.1"/>
</dbReference>